<sequence>MSAFATPTAVTAGQGVDPLFATLYAELHRIARREVRRQGESSPVSATTLLHEAYLDMSRRDALAFPDEGRFLAYASRAMRGLVIDRVRQRQAAKRGGGLDLTALDTQIAEDCSAPEGLVALGDALQSLEALDPALAQIVDLRFFCGLSLAELAPLLGLSERTAQRRWEKARLLLAQSLGEPAGG</sequence>
<dbReference type="RefSeq" id="WP_054020010.1">
    <property type="nucleotide sequence ID" value="NZ_BBYR01000030.1"/>
</dbReference>
<feature type="domain" description="RNA polymerase sigma-70 ECF-like HTH" evidence="4">
    <location>
        <begin position="17"/>
        <end position="177"/>
    </location>
</feature>
<evidence type="ECO:0000256" key="2">
    <source>
        <dbReference type="ARBA" id="ARBA00023082"/>
    </source>
</evidence>
<gene>
    <name evidence="5" type="ORF">ISF6_1829</name>
</gene>
<dbReference type="InterPro" id="IPR053812">
    <property type="entry name" value="HTH_Sigma70_ECF-like"/>
</dbReference>
<dbReference type="PANTHER" id="PTHR43133:SF39">
    <property type="entry name" value="SIMILAR TO RNA POLYMERASE SIGMA-E FACTOR"/>
    <property type="match status" value="1"/>
</dbReference>
<reference evidence="6" key="1">
    <citation type="submission" date="2015-07" db="EMBL/GenBank/DDBJ databases">
        <title>Discovery of a poly(ethylene terephthalate assimilation.</title>
        <authorList>
            <person name="Yoshida S."/>
            <person name="Hiraga K."/>
            <person name="Takehana T."/>
            <person name="Taniguchi I."/>
            <person name="Yamaji H."/>
            <person name="Maeda Y."/>
            <person name="Toyohara K."/>
            <person name="Miyamoto K."/>
            <person name="Kimura Y."/>
            <person name="Oda K."/>
        </authorList>
    </citation>
    <scope>NUCLEOTIDE SEQUENCE [LARGE SCALE GENOMIC DNA]</scope>
    <source>
        <strain evidence="6">NBRC 110686 / TISTR 2288 / 201-F6</strain>
    </source>
</reference>
<organism evidence="5 6">
    <name type="scientific">Piscinibacter sakaiensis</name>
    <name type="common">Ideonella sakaiensis</name>
    <dbReference type="NCBI Taxonomy" id="1547922"/>
    <lineage>
        <taxon>Bacteria</taxon>
        <taxon>Pseudomonadati</taxon>
        <taxon>Pseudomonadota</taxon>
        <taxon>Betaproteobacteria</taxon>
        <taxon>Burkholderiales</taxon>
        <taxon>Sphaerotilaceae</taxon>
        <taxon>Piscinibacter</taxon>
    </lineage>
</organism>
<accession>A0A0K8P0C2</accession>
<keyword evidence="1" id="KW-0805">Transcription regulation</keyword>
<evidence type="ECO:0000259" key="4">
    <source>
        <dbReference type="Pfam" id="PF07638"/>
    </source>
</evidence>
<dbReference type="PANTHER" id="PTHR43133">
    <property type="entry name" value="RNA POLYMERASE ECF-TYPE SIGMA FACTO"/>
    <property type="match status" value="1"/>
</dbReference>
<proteinExistence type="predicted"/>
<dbReference type="Gene3D" id="1.10.10.10">
    <property type="entry name" value="Winged helix-like DNA-binding domain superfamily/Winged helix DNA-binding domain"/>
    <property type="match status" value="1"/>
</dbReference>
<keyword evidence="6" id="KW-1185">Reference proteome</keyword>
<dbReference type="InterPro" id="IPR039425">
    <property type="entry name" value="RNA_pol_sigma-70-like"/>
</dbReference>
<evidence type="ECO:0000256" key="3">
    <source>
        <dbReference type="ARBA" id="ARBA00023163"/>
    </source>
</evidence>
<dbReference type="InterPro" id="IPR014284">
    <property type="entry name" value="RNA_pol_sigma-70_dom"/>
</dbReference>
<dbReference type="EMBL" id="BBYR01000030">
    <property type="protein sequence ID" value="GAP35989.1"/>
    <property type="molecule type" value="Genomic_DNA"/>
</dbReference>
<keyword evidence="2" id="KW-0731">Sigma factor</keyword>
<dbReference type="InterPro" id="IPR036388">
    <property type="entry name" value="WH-like_DNA-bd_sf"/>
</dbReference>
<evidence type="ECO:0000313" key="6">
    <source>
        <dbReference type="Proteomes" id="UP000037660"/>
    </source>
</evidence>
<dbReference type="GO" id="GO:0016987">
    <property type="term" value="F:sigma factor activity"/>
    <property type="evidence" value="ECO:0007669"/>
    <property type="project" value="UniProtKB-KW"/>
</dbReference>
<dbReference type="Pfam" id="PF07638">
    <property type="entry name" value="Sigma70_ECF"/>
    <property type="match status" value="1"/>
</dbReference>
<comment type="caution">
    <text evidence="5">The sequence shown here is derived from an EMBL/GenBank/DDBJ whole genome shotgun (WGS) entry which is preliminary data.</text>
</comment>
<reference evidence="5 6" key="2">
    <citation type="journal article" date="2016" name="Science">
        <title>A bacterium that degrades and assimilates poly(ethylene terephthalate).</title>
        <authorList>
            <person name="Yoshida S."/>
            <person name="Hiraga K."/>
            <person name="Takehana T."/>
            <person name="Taniguchi I."/>
            <person name="Yamaji H."/>
            <person name="Maeda Y."/>
            <person name="Toyohara K."/>
            <person name="Miyamoto K."/>
            <person name="Kimura Y."/>
            <person name="Oda K."/>
        </authorList>
    </citation>
    <scope>NUCLEOTIDE SEQUENCE [LARGE SCALE GENOMIC DNA]</scope>
    <source>
        <strain evidence="6">NBRC 110686 / TISTR 2288 / 201-F6</strain>
    </source>
</reference>
<name>A0A0K8P0C2_PISS1</name>
<dbReference type="SUPFAM" id="SSF88659">
    <property type="entry name" value="Sigma3 and sigma4 domains of RNA polymerase sigma factors"/>
    <property type="match status" value="1"/>
</dbReference>
<dbReference type="Proteomes" id="UP000037660">
    <property type="component" value="Unassembled WGS sequence"/>
</dbReference>
<protein>
    <submittedName>
        <fullName evidence="5">Gll4071 protein</fullName>
    </submittedName>
</protein>
<dbReference type="InterPro" id="IPR011517">
    <property type="entry name" value="RNA_pol_sigma70_ECF-like"/>
</dbReference>
<dbReference type="InterPro" id="IPR013324">
    <property type="entry name" value="RNA_pol_sigma_r3/r4-like"/>
</dbReference>
<dbReference type="OrthoDB" id="278371at2"/>
<dbReference type="GO" id="GO:0006352">
    <property type="term" value="P:DNA-templated transcription initiation"/>
    <property type="evidence" value="ECO:0007669"/>
    <property type="project" value="InterPro"/>
</dbReference>
<keyword evidence="3" id="KW-0804">Transcription</keyword>
<dbReference type="AlphaFoldDB" id="A0A0K8P0C2"/>
<dbReference type="NCBIfam" id="TIGR02999">
    <property type="entry name" value="Sig-70_X6"/>
    <property type="match status" value="1"/>
</dbReference>
<evidence type="ECO:0000256" key="1">
    <source>
        <dbReference type="ARBA" id="ARBA00023015"/>
    </source>
</evidence>
<dbReference type="STRING" id="1547922.ISF6_1829"/>
<evidence type="ECO:0000313" key="5">
    <source>
        <dbReference type="EMBL" id="GAP35989.1"/>
    </source>
</evidence>
<dbReference type="NCBIfam" id="TIGR02937">
    <property type="entry name" value="sigma70-ECF"/>
    <property type="match status" value="1"/>
</dbReference>